<comment type="caution">
    <text evidence="3">The sequence shown here is derived from an EMBL/GenBank/DDBJ whole genome shotgun (WGS) entry which is preliminary data.</text>
</comment>
<dbReference type="InterPro" id="IPR013096">
    <property type="entry name" value="Cupin_2"/>
</dbReference>
<sequence>MPGDVQVKKASEITSPSGPQSDGMERIPAIVDMSNQICGTGKYSIPEAFGKVHMLTPAVMPAKPHSASAIHHHGEEGMINNDELISSTDTIVYAVSGRGAIVSDNGQKRQELAPGDFALIPAYAEHQEVNDGDEEVKWIITRGGRSPIVHNLDDWGKNQDPAEAQGSY</sequence>
<dbReference type="SUPFAM" id="SSF51182">
    <property type="entry name" value="RmlC-like cupins"/>
    <property type="match status" value="1"/>
</dbReference>
<evidence type="ECO:0000313" key="3">
    <source>
        <dbReference type="EMBL" id="KZM19808.1"/>
    </source>
</evidence>
<dbReference type="Proteomes" id="UP000076837">
    <property type="component" value="Unassembled WGS sequence"/>
</dbReference>
<keyword evidence="4" id="KW-1185">Reference proteome</keyword>
<name>A0A162Y3N1_DIDRA</name>
<feature type="region of interest" description="Disordered" evidence="1">
    <location>
        <begin position="1"/>
        <end position="25"/>
    </location>
</feature>
<reference evidence="3 4" key="1">
    <citation type="journal article" date="2016" name="Sci. Rep.">
        <title>Draft genome sequencing and secretome analysis of fungal phytopathogen Ascochyta rabiei provides insight into the necrotrophic effector repertoire.</title>
        <authorList>
            <person name="Verma S."/>
            <person name="Gazara R.K."/>
            <person name="Nizam S."/>
            <person name="Parween S."/>
            <person name="Chattopadhyay D."/>
            <person name="Verma P.K."/>
        </authorList>
    </citation>
    <scope>NUCLEOTIDE SEQUENCE [LARGE SCALE GENOMIC DNA]</scope>
    <source>
        <strain evidence="3 4">ArDII</strain>
    </source>
</reference>
<feature type="domain" description="Cupin type-2" evidence="2">
    <location>
        <begin position="90"/>
        <end position="140"/>
    </location>
</feature>
<protein>
    <recommendedName>
        <fullName evidence="2">Cupin type-2 domain-containing protein</fullName>
    </recommendedName>
</protein>
<evidence type="ECO:0000259" key="2">
    <source>
        <dbReference type="Pfam" id="PF07883"/>
    </source>
</evidence>
<dbReference type="Gene3D" id="2.60.120.10">
    <property type="entry name" value="Jelly Rolls"/>
    <property type="match status" value="1"/>
</dbReference>
<dbReference type="EMBL" id="JYNV01000290">
    <property type="protein sequence ID" value="KZM19808.1"/>
    <property type="molecule type" value="Genomic_DNA"/>
</dbReference>
<evidence type="ECO:0000256" key="1">
    <source>
        <dbReference type="SAM" id="MobiDB-lite"/>
    </source>
</evidence>
<organism evidence="3 4">
    <name type="scientific">Didymella rabiei</name>
    <name type="common">Chickpea ascochyta blight fungus</name>
    <name type="synonym">Mycosphaerella rabiei</name>
    <dbReference type="NCBI Taxonomy" id="5454"/>
    <lineage>
        <taxon>Eukaryota</taxon>
        <taxon>Fungi</taxon>
        <taxon>Dikarya</taxon>
        <taxon>Ascomycota</taxon>
        <taxon>Pezizomycotina</taxon>
        <taxon>Dothideomycetes</taxon>
        <taxon>Pleosporomycetidae</taxon>
        <taxon>Pleosporales</taxon>
        <taxon>Pleosporineae</taxon>
        <taxon>Didymellaceae</taxon>
        <taxon>Ascochyta</taxon>
    </lineage>
</organism>
<dbReference type="InterPro" id="IPR011051">
    <property type="entry name" value="RmlC_Cupin_sf"/>
</dbReference>
<proteinExistence type="predicted"/>
<dbReference type="InterPro" id="IPR014710">
    <property type="entry name" value="RmlC-like_jellyroll"/>
</dbReference>
<dbReference type="Pfam" id="PF07883">
    <property type="entry name" value="Cupin_2"/>
    <property type="match status" value="1"/>
</dbReference>
<feature type="compositionally biased region" description="Basic and acidic residues" evidence="1">
    <location>
        <begin position="1"/>
        <end position="11"/>
    </location>
</feature>
<evidence type="ECO:0000313" key="4">
    <source>
        <dbReference type="Proteomes" id="UP000076837"/>
    </source>
</evidence>
<accession>A0A162Y3N1</accession>
<dbReference type="AlphaFoldDB" id="A0A162Y3N1"/>
<gene>
    <name evidence="3" type="ORF">ST47_g9114</name>
</gene>